<evidence type="ECO:0000313" key="1">
    <source>
        <dbReference type="EMBL" id="QMS85524.1"/>
    </source>
</evidence>
<name>A0A7L7KU42_9MOLU</name>
<dbReference type="InterPro" id="IPR023378">
    <property type="entry name" value="YheA/YmcA-like_dom_sf"/>
</dbReference>
<accession>A0A7L7KU42</accession>
<dbReference type="AlphaFoldDB" id="A0A7L7KU42"/>
<dbReference type="Pfam" id="PF06133">
    <property type="entry name" value="Com_YlbF"/>
    <property type="match status" value="1"/>
</dbReference>
<dbReference type="Gene3D" id="1.20.1500.10">
    <property type="entry name" value="YheA/YmcA-like"/>
    <property type="match status" value="1"/>
</dbReference>
<dbReference type="KEGG" id="xcl:G4Z02_07140"/>
<proteinExistence type="predicted"/>
<dbReference type="InterPro" id="IPR010368">
    <property type="entry name" value="Com_YlbF"/>
</dbReference>
<reference evidence="1 2" key="1">
    <citation type="submission" date="2020-02" db="EMBL/GenBank/DDBJ databases">
        <authorList>
            <person name="Zheng R.K."/>
            <person name="Sun C.M."/>
        </authorList>
    </citation>
    <scope>NUCLEOTIDE SEQUENCE [LARGE SCALE GENOMIC DNA]</scope>
    <source>
        <strain evidence="2">zrk13</strain>
    </source>
</reference>
<dbReference type="PANTHER" id="PTHR38448">
    <property type="entry name" value="REGULATORY PROTEIN YLBF-RELATED"/>
    <property type="match status" value="1"/>
</dbReference>
<gene>
    <name evidence="1" type="ORF">G4Z02_07140</name>
</gene>
<organism evidence="1 2">
    <name type="scientific">Candidatus Xianfuyuplasma coldseepsis</name>
    <dbReference type="NCBI Taxonomy" id="2782163"/>
    <lineage>
        <taxon>Bacteria</taxon>
        <taxon>Bacillati</taxon>
        <taxon>Mycoplasmatota</taxon>
        <taxon>Mollicutes</taxon>
        <taxon>Candidatus Izemoplasmatales</taxon>
        <taxon>Candidatus Izemoplasmataceae</taxon>
        <taxon>Candidatus Xianfuyuplasma</taxon>
    </lineage>
</organism>
<protein>
    <recommendedName>
        <fullName evidence="3">YlbF family regulator</fullName>
    </recommendedName>
</protein>
<keyword evidence="2" id="KW-1185">Reference proteome</keyword>
<dbReference type="EMBL" id="CP048914">
    <property type="protein sequence ID" value="QMS85524.1"/>
    <property type="molecule type" value="Genomic_DNA"/>
</dbReference>
<dbReference type="RefSeq" id="WP_258877324.1">
    <property type="nucleotide sequence ID" value="NZ_CP048914.1"/>
</dbReference>
<sequence>MEQQIIENVYELIDELKQSLRYKRLLVLKQQIEESSVIQEKVAAFQQWNDAYNDVKKYGQYHPDLQHTRTQFRKVKQALYEDSIVAEYKRLEQEIQQRLDSISAQIAQAISTKIKHPNELGILNRH</sequence>
<dbReference type="Proteomes" id="UP000514720">
    <property type="component" value="Chromosome"/>
</dbReference>
<evidence type="ECO:0000313" key="2">
    <source>
        <dbReference type="Proteomes" id="UP000514720"/>
    </source>
</evidence>
<dbReference type="PANTHER" id="PTHR38448:SF2">
    <property type="entry name" value="REGULATORY PROTEIN YLBF"/>
    <property type="match status" value="1"/>
</dbReference>
<dbReference type="SUPFAM" id="SSF158622">
    <property type="entry name" value="YheA/YmcA-like"/>
    <property type="match status" value="1"/>
</dbReference>
<dbReference type="InterPro" id="IPR052767">
    <property type="entry name" value="Bact_com_dev_regulator"/>
</dbReference>
<evidence type="ECO:0008006" key="3">
    <source>
        <dbReference type="Google" id="ProtNLM"/>
    </source>
</evidence>